<dbReference type="SMART" id="SM00025">
    <property type="entry name" value="Pumilio"/>
    <property type="match status" value="5"/>
</dbReference>
<dbReference type="PROSITE" id="PS50303">
    <property type="entry name" value="PUM_HD"/>
    <property type="match status" value="1"/>
</dbReference>
<evidence type="ECO:0000259" key="3">
    <source>
        <dbReference type="PROSITE" id="PS50303"/>
    </source>
</evidence>
<evidence type="ECO:0000256" key="1">
    <source>
        <dbReference type="ARBA" id="ARBA00022737"/>
    </source>
</evidence>
<dbReference type="InterPro" id="IPR001313">
    <property type="entry name" value="Pumilio_RNA-bd_rpt"/>
</dbReference>
<keyword evidence="5" id="KW-1185">Reference proteome</keyword>
<dbReference type="InterPro" id="IPR016024">
    <property type="entry name" value="ARM-type_fold"/>
</dbReference>
<reference evidence="4 5" key="1">
    <citation type="journal article" date="2024" name="Nat. Commun.">
        <title>Phylogenomics reveals the evolutionary origins of lichenization in chlorophyte algae.</title>
        <authorList>
            <person name="Puginier C."/>
            <person name="Libourel C."/>
            <person name="Otte J."/>
            <person name="Skaloud P."/>
            <person name="Haon M."/>
            <person name="Grisel S."/>
            <person name="Petersen M."/>
            <person name="Berrin J.G."/>
            <person name="Delaux P.M."/>
            <person name="Dal Grande F."/>
            <person name="Keller J."/>
        </authorList>
    </citation>
    <scope>NUCLEOTIDE SEQUENCE [LARGE SCALE GENOMIC DNA]</scope>
    <source>
        <strain evidence="4 5">SAG 2036</strain>
    </source>
</reference>
<proteinExistence type="predicted"/>
<dbReference type="PANTHER" id="PTHR13389">
    <property type="entry name" value="PUMILIO HOMOLOG 3"/>
    <property type="match status" value="1"/>
</dbReference>
<dbReference type="SUPFAM" id="SSF48371">
    <property type="entry name" value="ARM repeat"/>
    <property type="match status" value="1"/>
</dbReference>
<dbReference type="EMBL" id="JALJOQ010000269">
    <property type="protein sequence ID" value="KAK9786572.1"/>
    <property type="molecule type" value="Genomic_DNA"/>
</dbReference>
<organism evidence="4 5">
    <name type="scientific">Symbiochloris irregularis</name>
    <dbReference type="NCBI Taxonomy" id="706552"/>
    <lineage>
        <taxon>Eukaryota</taxon>
        <taxon>Viridiplantae</taxon>
        <taxon>Chlorophyta</taxon>
        <taxon>core chlorophytes</taxon>
        <taxon>Trebouxiophyceae</taxon>
        <taxon>Trebouxiales</taxon>
        <taxon>Trebouxiaceae</taxon>
        <taxon>Symbiochloris</taxon>
    </lineage>
</organism>
<evidence type="ECO:0000256" key="2">
    <source>
        <dbReference type="PROSITE-ProRule" id="PRU00317"/>
    </source>
</evidence>
<dbReference type="GO" id="GO:0003729">
    <property type="term" value="F:mRNA binding"/>
    <property type="evidence" value="ECO:0007669"/>
    <property type="project" value="TreeGrafter"/>
</dbReference>
<dbReference type="AlphaFoldDB" id="A0AAW1NPA3"/>
<name>A0AAW1NPA3_9CHLO</name>
<dbReference type="PANTHER" id="PTHR13389:SF0">
    <property type="entry name" value="PUMILIO HOMOLOG 3"/>
    <property type="match status" value="1"/>
</dbReference>
<dbReference type="Pfam" id="PF22493">
    <property type="entry name" value="PUF_NOP9"/>
    <property type="match status" value="1"/>
</dbReference>
<feature type="repeat" description="Pumilio" evidence="2">
    <location>
        <begin position="61"/>
        <end position="96"/>
    </location>
</feature>
<dbReference type="Proteomes" id="UP001465755">
    <property type="component" value="Unassembled WGS sequence"/>
</dbReference>
<dbReference type="Gene3D" id="1.25.10.10">
    <property type="entry name" value="Leucine-rich Repeat Variant"/>
    <property type="match status" value="1"/>
</dbReference>
<dbReference type="PROSITE" id="PS50302">
    <property type="entry name" value="PUM"/>
    <property type="match status" value="2"/>
</dbReference>
<dbReference type="GO" id="GO:0006417">
    <property type="term" value="P:regulation of translation"/>
    <property type="evidence" value="ECO:0007669"/>
    <property type="project" value="TreeGrafter"/>
</dbReference>
<protein>
    <recommendedName>
        <fullName evidence="3">PUM-HD domain-containing protein</fullName>
    </recommendedName>
</protein>
<dbReference type="InterPro" id="IPR040059">
    <property type="entry name" value="PUM3"/>
</dbReference>
<dbReference type="InterPro" id="IPR011989">
    <property type="entry name" value="ARM-like"/>
</dbReference>
<keyword evidence="1" id="KW-0677">Repeat</keyword>
<evidence type="ECO:0000313" key="4">
    <source>
        <dbReference type="EMBL" id="KAK9786572.1"/>
    </source>
</evidence>
<dbReference type="InterPro" id="IPR033133">
    <property type="entry name" value="PUM-HD"/>
</dbReference>
<gene>
    <name evidence="4" type="ORF">WJX73_000347</name>
</gene>
<evidence type="ECO:0000313" key="5">
    <source>
        <dbReference type="Proteomes" id="UP001465755"/>
    </source>
</evidence>
<accession>A0AAW1NPA3</accession>
<comment type="caution">
    <text evidence="4">The sequence shown here is derived from an EMBL/GenBank/DDBJ whole genome shotgun (WGS) entry which is preliminary data.</text>
</comment>
<dbReference type="GO" id="GO:0005730">
    <property type="term" value="C:nucleolus"/>
    <property type="evidence" value="ECO:0007669"/>
    <property type="project" value="TreeGrafter"/>
</dbReference>
<sequence>MPAIYIECACALELQVNKEAQTPKRARLQLLQGTVPKWEKLRRHDTDDSEKAALISSVLEEAKGQLSQLTSSHTGARVIQACAKHGSQEDRNALLEEILPNLLDLAKSPYGHFTVSKLIELLPKANLPGVLKTFQGHIGFLLRHPCGASVVNVLYDRCDTAQRDRMAAELYGKEYTVLTQEAAPGSLEEALSGLAPPQRRAVLQRLHLHLHPIMEKAMVDPHLTHRLLAEYLRESSGGAVADAVEMLAGPALLRMVHTRHGAHVGCAVLAYGSPKDRKKAVKALKGHVKTMATDDWAHIVLMAALSHTDDTALLLKAIVPELLANAEELCQHKCGVRIFLNLLDPLSGRHLPPHVVNLLKLPAKTLPAKRTAEAADAEVAHPPADSEAQILGASKKSTDVRRTEILGSGDGSLAHALTSACREHAHAWLRQPVTSGLVAEVARRGAGGLLPEGDAASGVGAVHEAIIADAALPREQGGDAPAATTGKAASTTGLQPAHLLEDWHGSRAMRTLIKHAKDGGPSGAAAQSLTEALWARAMEPRIKDWLQSAHARKVLLAVKDVLAPSSKGYSALAQLDTTSK</sequence>
<feature type="repeat" description="Pumilio" evidence="2">
    <location>
        <begin position="97"/>
        <end position="132"/>
    </location>
</feature>
<feature type="domain" description="PUM-HD" evidence="3">
    <location>
        <begin position="36"/>
        <end position="383"/>
    </location>
</feature>